<feature type="domain" description="NmrA-like" evidence="2">
    <location>
        <begin position="2"/>
        <end position="59"/>
    </location>
</feature>
<dbReference type="InterPro" id="IPR050608">
    <property type="entry name" value="NmrA-type/Isoflavone_red_sf"/>
</dbReference>
<proteinExistence type="inferred from homology"/>
<dbReference type="AlphaFoldDB" id="A0AAP0JJ76"/>
<dbReference type="Proteomes" id="UP001420932">
    <property type="component" value="Unassembled WGS sequence"/>
</dbReference>
<dbReference type="Gene3D" id="3.40.50.720">
    <property type="entry name" value="NAD(P)-binding Rossmann-like Domain"/>
    <property type="match status" value="1"/>
</dbReference>
<reference evidence="3 4" key="1">
    <citation type="submission" date="2024-01" db="EMBL/GenBank/DDBJ databases">
        <title>Genome assemblies of Stephania.</title>
        <authorList>
            <person name="Yang L."/>
        </authorList>
    </citation>
    <scope>NUCLEOTIDE SEQUENCE [LARGE SCALE GENOMIC DNA]</scope>
    <source>
        <strain evidence="3">YNDBR</strain>
        <tissue evidence="3">Leaf</tissue>
    </source>
</reference>
<protein>
    <recommendedName>
        <fullName evidence="2">NmrA-like domain-containing protein</fullName>
    </recommendedName>
</protein>
<dbReference type="PANTHER" id="PTHR43349:SF35">
    <property type="entry name" value="PHENYLCOUMARAN BENZYLIC ETHER REDUCTASE 1"/>
    <property type="match status" value="1"/>
</dbReference>
<dbReference type="EMBL" id="JBBNAF010000006">
    <property type="protein sequence ID" value="KAK9135043.1"/>
    <property type="molecule type" value="Genomic_DNA"/>
</dbReference>
<sequence length="156" mass="17783">MDRTHAVDPAKFVFGNKAQIRRRIEAEGIPYIYICNDLHQCRFLPSLVQVEDTKVPPRDRAVILGDGNTKDLKREISKARIRMIEPFIKGLQVSSDEAIETAKLISLKKGLLQLNITNCKLRVFPMVYMQHYIDTSGVPRAPLGYRCKSLQQDDLA</sequence>
<evidence type="ECO:0000313" key="4">
    <source>
        <dbReference type="Proteomes" id="UP001420932"/>
    </source>
</evidence>
<dbReference type="Gene3D" id="3.90.25.10">
    <property type="entry name" value="UDP-galactose 4-epimerase, domain 1"/>
    <property type="match status" value="1"/>
</dbReference>
<name>A0AAP0JJ76_9MAGN</name>
<dbReference type="InterPro" id="IPR008030">
    <property type="entry name" value="NmrA-like"/>
</dbReference>
<comment type="similarity">
    <text evidence="1">Belongs to the NmrA-type oxidoreductase family. Isoflavone reductase subfamily.</text>
</comment>
<evidence type="ECO:0000256" key="1">
    <source>
        <dbReference type="ARBA" id="ARBA00005725"/>
    </source>
</evidence>
<organism evidence="3 4">
    <name type="scientific">Stephania yunnanensis</name>
    <dbReference type="NCBI Taxonomy" id="152371"/>
    <lineage>
        <taxon>Eukaryota</taxon>
        <taxon>Viridiplantae</taxon>
        <taxon>Streptophyta</taxon>
        <taxon>Embryophyta</taxon>
        <taxon>Tracheophyta</taxon>
        <taxon>Spermatophyta</taxon>
        <taxon>Magnoliopsida</taxon>
        <taxon>Ranunculales</taxon>
        <taxon>Menispermaceae</taxon>
        <taxon>Menispermoideae</taxon>
        <taxon>Cissampelideae</taxon>
        <taxon>Stephania</taxon>
    </lineage>
</organism>
<keyword evidence="4" id="KW-1185">Reference proteome</keyword>
<gene>
    <name evidence="3" type="ORF">Syun_014373</name>
</gene>
<dbReference type="Pfam" id="PF05368">
    <property type="entry name" value="NmrA"/>
    <property type="match status" value="1"/>
</dbReference>
<comment type="caution">
    <text evidence="3">The sequence shown here is derived from an EMBL/GenBank/DDBJ whole genome shotgun (WGS) entry which is preliminary data.</text>
</comment>
<dbReference type="PANTHER" id="PTHR43349">
    <property type="entry name" value="PINORESINOL REDUCTASE-RELATED"/>
    <property type="match status" value="1"/>
</dbReference>
<accession>A0AAP0JJ76</accession>
<evidence type="ECO:0000259" key="2">
    <source>
        <dbReference type="Pfam" id="PF05368"/>
    </source>
</evidence>
<evidence type="ECO:0000313" key="3">
    <source>
        <dbReference type="EMBL" id="KAK9135043.1"/>
    </source>
</evidence>